<evidence type="ECO:0000313" key="8">
    <source>
        <dbReference type="Proteomes" id="UP000320390"/>
    </source>
</evidence>
<comment type="cofactor">
    <cofactor evidence="1">
        <name>Zn(2+)</name>
        <dbReference type="ChEBI" id="CHEBI:29105"/>
    </cofactor>
</comment>
<evidence type="ECO:0000256" key="2">
    <source>
        <dbReference type="ARBA" id="ARBA00006247"/>
    </source>
</evidence>
<dbReference type="InterPro" id="IPR036264">
    <property type="entry name" value="Bact_exopeptidase_dim_dom"/>
</dbReference>
<name>A0A518EYP5_9BACT</name>
<gene>
    <name evidence="7" type="primary">dapE_2</name>
    <name evidence="7" type="ORF">Poly30_47730</name>
</gene>
<feature type="domain" description="Peptidase M20 dimerisation" evidence="6">
    <location>
        <begin position="162"/>
        <end position="259"/>
    </location>
</feature>
<dbReference type="RefSeq" id="WP_145203221.1">
    <property type="nucleotide sequence ID" value="NZ_CP036434.1"/>
</dbReference>
<keyword evidence="3" id="KW-0479">Metal-binding</keyword>
<evidence type="ECO:0000256" key="3">
    <source>
        <dbReference type="ARBA" id="ARBA00022723"/>
    </source>
</evidence>
<protein>
    <submittedName>
        <fullName evidence="7">Succinyl-diaminopimelate desuccinylase</fullName>
        <ecNumber evidence="7">3.5.1.18</ecNumber>
    </submittedName>
</protein>
<sequence length="339" mass="35991">MKSIAQELSDWIDIESITGNEGAYGAALGRALTSEGFSVEYQEVAPGRSNLLGRADRPEVVFCTHLDTVPPFIPPRIERGTVWGRGACDAKGQALAMLLAAKRLVAEGERRVGFLFTVGEEIDSAGAAFADARLAADPSLRDEWSPRFTIVGEPTGNVFVSGHKGIFLGELVGSGVAGHSSNPLGPSAIHELVGCCAKLTQADWGEDADLGRGSINVGTFHGGHAPNVVAPEARAQVLVRAVEDPGVVRARIEAALGPHVKLVEARQQSGPVRFHVPEGEPSFSVAFGTDAPHLSRWGQPLLMGPGSIDLAHTKDERIEVAEIEAAVTRYCETVRRLLD</sequence>
<dbReference type="Gene3D" id="3.40.630.10">
    <property type="entry name" value="Zn peptidases"/>
    <property type="match status" value="1"/>
</dbReference>
<dbReference type="EMBL" id="CP036434">
    <property type="protein sequence ID" value="QDV09216.1"/>
    <property type="molecule type" value="Genomic_DNA"/>
</dbReference>
<dbReference type="SUPFAM" id="SSF55031">
    <property type="entry name" value="Bacterial exopeptidase dimerisation domain"/>
    <property type="match status" value="1"/>
</dbReference>
<keyword evidence="5" id="KW-0862">Zinc</keyword>
<dbReference type="PANTHER" id="PTHR43808">
    <property type="entry name" value="ACETYLORNITHINE DEACETYLASE"/>
    <property type="match status" value="1"/>
</dbReference>
<dbReference type="Proteomes" id="UP000320390">
    <property type="component" value="Chromosome"/>
</dbReference>
<accession>A0A518EYP5</accession>
<dbReference type="InterPro" id="IPR050072">
    <property type="entry name" value="Peptidase_M20A"/>
</dbReference>
<dbReference type="GO" id="GO:0046872">
    <property type="term" value="F:metal ion binding"/>
    <property type="evidence" value="ECO:0007669"/>
    <property type="project" value="UniProtKB-KW"/>
</dbReference>
<evidence type="ECO:0000256" key="5">
    <source>
        <dbReference type="ARBA" id="ARBA00022833"/>
    </source>
</evidence>
<keyword evidence="4 7" id="KW-0378">Hydrolase</keyword>
<evidence type="ECO:0000256" key="4">
    <source>
        <dbReference type="ARBA" id="ARBA00022801"/>
    </source>
</evidence>
<proteinExistence type="inferred from homology"/>
<evidence type="ECO:0000256" key="1">
    <source>
        <dbReference type="ARBA" id="ARBA00001947"/>
    </source>
</evidence>
<comment type="similarity">
    <text evidence="2">Belongs to the peptidase M20A family.</text>
</comment>
<evidence type="ECO:0000313" key="7">
    <source>
        <dbReference type="EMBL" id="QDV09216.1"/>
    </source>
</evidence>
<dbReference type="InterPro" id="IPR011650">
    <property type="entry name" value="Peptidase_M20_dimer"/>
</dbReference>
<dbReference type="Gene3D" id="3.30.70.360">
    <property type="match status" value="1"/>
</dbReference>
<organism evidence="7 8">
    <name type="scientific">Saltatorellus ferox</name>
    <dbReference type="NCBI Taxonomy" id="2528018"/>
    <lineage>
        <taxon>Bacteria</taxon>
        <taxon>Pseudomonadati</taxon>
        <taxon>Planctomycetota</taxon>
        <taxon>Planctomycetia</taxon>
        <taxon>Planctomycetia incertae sedis</taxon>
        <taxon>Saltatorellus</taxon>
    </lineage>
</organism>
<evidence type="ECO:0000259" key="6">
    <source>
        <dbReference type="Pfam" id="PF07687"/>
    </source>
</evidence>
<dbReference type="EC" id="3.5.1.18" evidence="7"/>
<reference evidence="7 8" key="1">
    <citation type="submission" date="2019-02" db="EMBL/GenBank/DDBJ databases">
        <title>Deep-cultivation of Planctomycetes and their phenomic and genomic characterization uncovers novel biology.</title>
        <authorList>
            <person name="Wiegand S."/>
            <person name="Jogler M."/>
            <person name="Boedeker C."/>
            <person name="Pinto D."/>
            <person name="Vollmers J."/>
            <person name="Rivas-Marin E."/>
            <person name="Kohn T."/>
            <person name="Peeters S.H."/>
            <person name="Heuer A."/>
            <person name="Rast P."/>
            <person name="Oberbeckmann S."/>
            <person name="Bunk B."/>
            <person name="Jeske O."/>
            <person name="Meyerdierks A."/>
            <person name="Storesund J.E."/>
            <person name="Kallscheuer N."/>
            <person name="Luecker S."/>
            <person name="Lage O.M."/>
            <person name="Pohl T."/>
            <person name="Merkel B.J."/>
            <person name="Hornburger P."/>
            <person name="Mueller R.-W."/>
            <person name="Bruemmer F."/>
            <person name="Labrenz M."/>
            <person name="Spormann A.M."/>
            <person name="Op den Camp H."/>
            <person name="Overmann J."/>
            <person name="Amann R."/>
            <person name="Jetten M.S.M."/>
            <person name="Mascher T."/>
            <person name="Medema M.H."/>
            <person name="Devos D.P."/>
            <person name="Kaster A.-K."/>
            <person name="Ovreas L."/>
            <person name="Rohde M."/>
            <person name="Galperin M.Y."/>
            <person name="Jogler C."/>
        </authorList>
    </citation>
    <scope>NUCLEOTIDE SEQUENCE [LARGE SCALE GENOMIC DNA]</scope>
    <source>
        <strain evidence="7 8">Poly30</strain>
    </source>
</reference>
<dbReference type="AlphaFoldDB" id="A0A518EYP5"/>
<dbReference type="PANTHER" id="PTHR43808:SF8">
    <property type="entry name" value="PEPTIDASE M20 DIMERISATION DOMAIN-CONTAINING PROTEIN"/>
    <property type="match status" value="1"/>
</dbReference>
<dbReference type="SUPFAM" id="SSF53187">
    <property type="entry name" value="Zn-dependent exopeptidases"/>
    <property type="match status" value="1"/>
</dbReference>
<dbReference type="InterPro" id="IPR002933">
    <property type="entry name" value="Peptidase_M20"/>
</dbReference>
<dbReference type="Pfam" id="PF01546">
    <property type="entry name" value="Peptidase_M20"/>
    <property type="match status" value="1"/>
</dbReference>
<dbReference type="Pfam" id="PF07687">
    <property type="entry name" value="M20_dimer"/>
    <property type="match status" value="1"/>
</dbReference>
<keyword evidence="8" id="KW-1185">Reference proteome</keyword>
<dbReference type="OrthoDB" id="9792335at2"/>
<dbReference type="GO" id="GO:0009014">
    <property type="term" value="F:succinyl-diaminopimelate desuccinylase activity"/>
    <property type="evidence" value="ECO:0007669"/>
    <property type="project" value="UniProtKB-EC"/>
</dbReference>